<reference evidence="4" key="1">
    <citation type="submission" date="2020-02" db="EMBL/GenBank/DDBJ databases">
        <authorList>
            <person name="Meier V. D."/>
        </authorList>
    </citation>
    <scope>NUCLEOTIDE SEQUENCE</scope>
    <source>
        <strain evidence="4">AVDCRST_MAG90</strain>
    </source>
</reference>
<protein>
    <submittedName>
        <fullName evidence="4">Fumarylacetoacetate hydrolase family protein</fullName>
    </submittedName>
</protein>
<dbReference type="InterPro" id="IPR011234">
    <property type="entry name" value="Fumarylacetoacetase-like_C"/>
</dbReference>
<evidence type="ECO:0000259" key="3">
    <source>
        <dbReference type="Pfam" id="PF01557"/>
    </source>
</evidence>
<evidence type="ECO:0000313" key="4">
    <source>
        <dbReference type="EMBL" id="CAA9352567.1"/>
    </source>
</evidence>
<comment type="similarity">
    <text evidence="1">Belongs to the FAH family.</text>
</comment>
<evidence type="ECO:0000256" key="1">
    <source>
        <dbReference type="ARBA" id="ARBA00010211"/>
    </source>
</evidence>
<accession>A0A6J4M879</accession>
<dbReference type="GO" id="GO:0046872">
    <property type="term" value="F:metal ion binding"/>
    <property type="evidence" value="ECO:0007669"/>
    <property type="project" value="UniProtKB-KW"/>
</dbReference>
<dbReference type="EMBL" id="CADCUC010000508">
    <property type="protein sequence ID" value="CAA9352567.1"/>
    <property type="molecule type" value="Genomic_DNA"/>
</dbReference>
<dbReference type="PANTHER" id="PTHR11820:SF7">
    <property type="entry name" value="ACYLPYRUVASE FAHD1, MITOCHONDRIAL"/>
    <property type="match status" value="1"/>
</dbReference>
<dbReference type="AlphaFoldDB" id="A0A6J4M879"/>
<keyword evidence="2" id="KW-0479">Metal-binding</keyword>
<sequence>MKLLAPLPRPPKGVIGIGLNYAEHVEESSRTMETQKELPTHPVIFMKPSTSIIGPDDAIVHNPAITEMLDYEAELGVVLGRRCRNVGADEAMAYVFGYTCVKDVSARDCRHGGQWTFAKGQDTFAPMGPWIVTADEIADPHDLAIGLTLNGVQKQNSNTRHMIFKIPALIAHLSSAMTLEPGDVIATGTPEGVGISFKPPQFMKAGDVVEMRVEGVGTLRNTVKAA</sequence>
<keyword evidence="4" id="KW-0378">Hydrolase</keyword>
<dbReference type="InterPro" id="IPR036663">
    <property type="entry name" value="Fumarylacetoacetase_C_sf"/>
</dbReference>
<name>A0A6J4M879_9HYPH</name>
<dbReference type="Gene3D" id="3.90.850.10">
    <property type="entry name" value="Fumarylacetoacetase-like, C-terminal domain"/>
    <property type="match status" value="1"/>
</dbReference>
<dbReference type="SUPFAM" id="SSF56529">
    <property type="entry name" value="FAH"/>
    <property type="match status" value="1"/>
</dbReference>
<dbReference type="GO" id="GO:0018773">
    <property type="term" value="F:acetylpyruvate hydrolase activity"/>
    <property type="evidence" value="ECO:0007669"/>
    <property type="project" value="TreeGrafter"/>
</dbReference>
<dbReference type="GO" id="GO:0019752">
    <property type="term" value="P:carboxylic acid metabolic process"/>
    <property type="evidence" value="ECO:0007669"/>
    <property type="project" value="UniProtKB-ARBA"/>
</dbReference>
<gene>
    <name evidence="4" type="ORF">AVDCRST_MAG90-2522</name>
</gene>
<proteinExistence type="inferred from homology"/>
<organism evidence="4">
    <name type="scientific">uncultured Microvirga sp</name>
    <dbReference type="NCBI Taxonomy" id="412392"/>
    <lineage>
        <taxon>Bacteria</taxon>
        <taxon>Pseudomonadati</taxon>
        <taxon>Pseudomonadota</taxon>
        <taxon>Alphaproteobacteria</taxon>
        <taxon>Hyphomicrobiales</taxon>
        <taxon>Methylobacteriaceae</taxon>
        <taxon>Microvirga</taxon>
        <taxon>environmental samples</taxon>
    </lineage>
</organism>
<dbReference type="FunFam" id="3.90.850.10:FF:000002">
    <property type="entry name" value="2-hydroxyhepta-2,4-diene-1,7-dioate isomerase"/>
    <property type="match status" value="1"/>
</dbReference>
<dbReference type="PANTHER" id="PTHR11820">
    <property type="entry name" value="ACYLPYRUVASE"/>
    <property type="match status" value="1"/>
</dbReference>
<evidence type="ECO:0000256" key="2">
    <source>
        <dbReference type="ARBA" id="ARBA00022723"/>
    </source>
</evidence>
<feature type="domain" description="Fumarylacetoacetase-like C-terminal" evidence="3">
    <location>
        <begin position="14"/>
        <end position="223"/>
    </location>
</feature>
<dbReference type="Pfam" id="PF01557">
    <property type="entry name" value="FAA_hydrolase"/>
    <property type="match status" value="1"/>
</dbReference>
<dbReference type="GO" id="GO:0016853">
    <property type="term" value="F:isomerase activity"/>
    <property type="evidence" value="ECO:0007669"/>
    <property type="project" value="UniProtKB-ARBA"/>
</dbReference>